<name>A0ABD7RU34_ECTME</name>
<dbReference type="EMBL" id="SCFV01000007">
    <property type="protein sequence ID" value="TRO16767.1"/>
    <property type="molecule type" value="Genomic_DNA"/>
</dbReference>
<reference evidence="1 2" key="1">
    <citation type="submission" date="2019-01" db="EMBL/GenBank/DDBJ databases">
        <title>Whole genome shotgun sequencing of Pseudomonas spp. isolated by its ability to degrade furfural.</title>
        <authorList>
            <person name="Donoso R."/>
            <person name="Farkas C."/>
            <person name="Villegas P."/>
            <person name="Gonzales-Toro F."/>
            <person name="Guajardo-Parra M."/>
            <person name="Araya-Nail M."/>
            <person name="Morgante V."/>
            <person name="Perez-Pantoja D."/>
        </authorList>
    </citation>
    <scope>NUCLEOTIDE SEQUENCE [LARGE SCALE GENOMIC DNA]</scope>
    <source>
        <strain evidence="1 2">VN231</strain>
    </source>
</reference>
<evidence type="ECO:0000313" key="2">
    <source>
        <dbReference type="Proteomes" id="UP000317327"/>
    </source>
</evidence>
<gene>
    <name evidence="1" type="ORF">EQ836_15975</name>
</gene>
<evidence type="ECO:0000313" key="1">
    <source>
        <dbReference type="EMBL" id="TRO16767.1"/>
    </source>
</evidence>
<dbReference type="Proteomes" id="UP000317327">
    <property type="component" value="Unassembled WGS sequence"/>
</dbReference>
<sequence>MPRHHSLIDAQALAGLGEVDWWSRLAETTVSMMAAHRPTGFIRSAIYCAIHVGAIIEGRVY</sequence>
<dbReference type="GeneID" id="57609250"/>
<comment type="caution">
    <text evidence="1">The sequence shown here is derived from an EMBL/GenBank/DDBJ whole genome shotgun (WGS) entry which is preliminary data.</text>
</comment>
<proteinExistence type="predicted"/>
<organism evidence="1 2">
    <name type="scientific">Ectopseudomonas mendocina</name>
    <name type="common">Pseudomonas mendocina</name>
    <dbReference type="NCBI Taxonomy" id="300"/>
    <lineage>
        <taxon>Bacteria</taxon>
        <taxon>Pseudomonadati</taxon>
        <taxon>Pseudomonadota</taxon>
        <taxon>Gammaproteobacteria</taxon>
        <taxon>Pseudomonadales</taxon>
        <taxon>Pseudomonadaceae</taxon>
        <taxon>Ectopseudomonas</taxon>
    </lineage>
</organism>
<dbReference type="AlphaFoldDB" id="A0ABD7RU34"/>
<protein>
    <submittedName>
        <fullName evidence="1">Uncharacterized protein</fullName>
    </submittedName>
</protein>
<accession>A0ABD7RU34</accession>
<dbReference type="RefSeq" id="WP_013716482.1">
    <property type="nucleotide sequence ID" value="NZ_CAXYQS010000033.1"/>
</dbReference>